<keyword evidence="2" id="KW-1185">Reference proteome</keyword>
<evidence type="ECO:0000313" key="2">
    <source>
        <dbReference type="Proteomes" id="UP000299102"/>
    </source>
</evidence>
<reference evidence="1 2" key="1">
    <citation type="journal article" date="2019" name="Commun. Biol.">
        <title>The bagworm genome reveals a unique fibroin gene that provides high tensile strength.</title>
        <authorList>
            <person name="Kono N."/>
            <person name="Nakamura H."/>
            <person name="Ohtoshi R."/>
            <person name="Tomita M."/>
            <person name="Numata K."/>
            <person name="Arakawa K."/>
        </authorList>
    </citation>
    <scope>NUCLEOTIDE SEQUENCE [LARGE SCALE GENOMIC DNA]</scope>
</reference>
<proteinExistence type="predicted"/>
<dbReference type="AlphaFoldDB" id="A0A4C1V3U4"/>
<name>A0A4C1V3U4_EUMVA</name>
<comment type="caution">
    <text evidence="1">The sequence shown here is derived from an EMBL/GenBank/DDBJ whole genome shotgun (WGS) entry which is preliminary data.</text>
</comment>
<gene>
    <name evidence="1" type="ORF">EVAR_20137_1</name>
</gene>
<protein>
    <submittedName>
        <fullName evidence="1">Uncharacterized protein</fullName>
    </submittedName>
</protein>
<evidence type="ECO:0000313" key="1">
    <source>
        <dbReference type="EMBL" id="GBP32957.1"/>
    </source>
</evidence>
<organism evidence="1 2">
    <name type="scientific">Eumeta variegata</name>
    <name type="common">Bagworm moth</name>
    <name type="synonym">Eumeta japonica</name>
    <dbReference type="NCBI Taxonomy" id="151549"/>
    <lineage>
        <taxon>Eukaryota</taxon>
        <taxon>Metazoa</taxon>
        <taxon>Ecdysozoa</taxon>
        <taxon>Arthropoda</taxon>
        <taxon>Hexapoda</taxon>
        <taxon>Insecta</taxon>
        <taxon>Pterygota</taxon>
        <taxon>Neoptera</taxon>
        <taxon>Endopterygota</taxon>
        <taxon>Lepidoptera</taxon>
        <taxon>Glossata</taxon>
        <taxon>Ditrysia</taxon>
        <taxon>Tineoidea</taxon>
        <taxon>Psychidae</taxon>
        <taxon>Oiketicinae</taxon>
        <taxon>Eumeta</taxon>
    </lineage>
</organism>
<dbReference type="Proteomes" id="UP000299102">
    <property type="component" value="Unassembled WGS sequence"/>
</dbReference>
<accession>A0A4C1V3U4</accession>
<sequence length="93" mass="10502">MRTIKSRWLPPLTDTRNLKEVTSASRLNRNRISNGVGTGPLCMYAIAITLARISYIELLSTRPPPVTGTERDGFVSLLFVRTYMYFVPVPQTN</sequence>
<dbReference type="EMBL" id="BGZK01000267">
    <property type="protein sequence ID" value="GBP32957.1"/>
    <property type="molecule type" value="Genomic_DNA"/>
</dbReference>